<evidence type="ECO:0000313" key="1">
    <source>
        <dbReference type="EMBL" id="SUH36743.1"/>
    </source>
</evidence>
<dbReference type="AlphaFoldDB" id="A0A379WRR2"/>
<organism evidence="1 2">
    <name type="scientific">Salmonella enterica I</name>
    <dbReference type="NCBI Taxonomy" id="59201"/>
    <lineage>
        <taxon>Bacteria</taxon>
        <taxon>Pseudomonadati</taxon>
        <taxon>Pseudomonadota</taxon>
        <taxon>Gammaproteobacteria</taxon>
        <taxon>Enterobacterales</taxon>
        <taxon>Enterobacteriaceae</taxon>
        <taxon>Salmonella</taxon>
    </lineage>
</organism>
<name>A0A379WRR2_SALET</name>
<proteinExistence type="predicted"/>
<dbReference type="Proteomes" id="UP000254712">
    <property type="component" value="Unassembled WGS sequence"/>
</dbReference>
<reference evidence="1 2" key="1">
    <citation type="submission" date="2018-06" db="EMBL/GenBank/DDBJ databases">
        <authorList>
            <consortium name="Pathogen Informatics"/>
            <person name="Doyle S."/>
        </authorList>
    </citation>
    <scope>NUCLEOTIDE SEQUENCE [LARGE SCALE GENOMIC DNA]</scope>
    <source>
        <strain evidence="1 2">NCTC8261</strain>
    </source>
</reference>
<protein>
    <submittedName>
        <fullName evidence="1">Uncharacterized protein</fullName>
    </submittedName>
</protein>
<gene>
    <name evidence="1" type="ORF">NCTC8261_03015</name>
</gene>
<evidence type="ECO:0000313" key="2">
    <source>
        <dbReference type="Proteomes" id="UP000254712"/>
    </source>
</evidence>
<sequence length="86" mass="9467">MLPMVWLMSKHSIRLIAGSFNTAASAVKRCVMVDCCESLVIKAVAALVPRQLEITGAIAARFCLNMNTPSGKFRQRVGQQRFIAKD</sequence>
<accession>A0A379WRR2</accession>
<dbReference type="EMBL" id="UGXT01000002">
    <property type="protein sequence ID" value="SUH36743.1"/>
    <property type="molecule type" value="Genomic_DNA"/>
</dbReference>